<protein>
    <submittedName>
        <fullName evidence="1">DUF4344 domain-containing metallopeptidase</fullName>
    </submittedName>
</protein>
<dbReference type="KEGG" id="dce:O6P33_09565"/>
<dbReference type="InterPro" id="IPR025644">
    <property type="entry name" value="DUF4344"/>
</dbReference>
<dbReference type="AlphaFoldDB" id="A0AAF0AJR2"/>
<gene>
    <name evidence="1" type="ORF">O6P33_09565</name>
</gene>
<evidence type="ECO:0000313" key="2">
    <source>
        <dbReference type="Proteomes" id="UP001212189"/>
    </source>
</evidence>
<evidence type="ECO:0000313" key="1">
    <source>
        <dbReference type="EMBL" id="WBE24611.1"/>
    </source>
</evidence>
<proteinExistence type="predicted"/>
<reference evidence="1 2" key="1">
    <citation type="submission" date="2022-12" db="EMBL/GenBank/DDBJ databases">
        <title>Coexistence and Characterization of a Novel Tigecycline Resistance gene tet(X) variant and blaNDM-1 in a Pseudomonas caeni Isolate of Chicken Origin.</title>
        <authorList>
            <person name="Lu X."/>
            <person name="Zhang L."/>
            <person name="Li R."/>
            <person name="Wang Z."/>
        </authorList>
    </citation>
    <scope>NUCLEOTIDE SEQUENCE [LARGE SCALE GENOMIC DNA]</scope>
    <source>
        <strain evidence="1 2">CE14</strain>
    </source>
</reference>
<dbReference type="Pfam" id="PF14247">
    <property type="entry name" value="DUF4344"/>
    <property type="match status" value="2"/>
</dbReference>
<organism evidence="1 2">
    <name type="scientific">Denitrificimonas caeni</name>
    <dbReference type="NCBI Taxonomy" id="521720"/>
    <lineage>
        <taxon>Bacteria</taxon>
        <taxon>Pseudomonadati</taxon>
        <taxon>Pseudomonadota</taxon>
        <taxon>Gammaproteobacteria</taxon>
        <taxon>Pseudomonadales</taxon>
        <taxon>Pseudomonadaceae</taxon>
        <taxon>Denitrificimonas</taxon>
    </lineage>
</organism>
<dbReference type="EMBL" id="CP114976">
    <property type="protein sequence ID" value="WBE24611.1"/>
    <property type="molecule type" value="Genomic_DNA"/>
</dbReference>
<accession>A0AAF0AJR2</accession>
<dbReference type="RefSeq" id="WP_269817554.1">
    <property type="nucleotide sequence ID" value="NZ_CP114976.1"/>
</dbReference>
<name>A0AAF0AJR2_9GAMM</name>
<dbReference type="Proteomes" id="UP001212189">
    <property type="component" value="Chromosome"/>
</dbReference>
<keyword evidence="2" id="KW-1185">Reference proteome</keyword>
<sequence length="304" mass="35062">MPTCRLAVIAQYLHSKLNGALRWALFLSVASSATLYAHTQTAEHKQEQAAAEQLRFVTTNAEFTLLHEMGHLLIHELKLPVLGREEDAADQLGFIGLFLIYDRQQTPDFPMRLLDVADYWRLEWQHTKDPDEMIHAWDSHALDEQRFYNIACLAYGSDPENLEWIIEMTGLPEERAFYCQDEYEQAKYAALWFREHFKRSPEQPIKHHIRVIYDPPPYHLDGGGDLLEKVKASGELEAVAERASEFFALPRNLTLRVTSCGAPDSWYNINSGELTLCYERIAHFKKLARKLPRLNPALLDPQAQ</sequence>